<dbReference type="AlphaFoldDB" id="A0AAU6RA20"/>
<gene>
    <name evidence="1" type="ORF">QA541_01880</name>
</gene>
<organism evidence="1">
    <name type="scientific">Macrococcus psychrotolerans</name>
    <dbReference type="NCBI Taxonomy" id="3039389"/>
    <lineage>
        <taxon>Bacteria</taxon>
        <taxon>Bacillati</taxon>
        <taxon>Bacillota</taxon>
        <taxon>Bacilli</taxon>
        <taxon>Bacillales</taxon>
        <taxon>Staphylococcaceae</taxon>
        <taxon>Macrococcus</taxon>
    </lineage>
</organism>
<evidence type="ECO:0000313" key="1">
    <source>
        <dbReference type="EMBL" id="WZE67026.1"/>
    </source>
</evidence>
<name>A0AAU6RA20_9STAP</name>
<dbReference type="RefSeq" id="WP_420494156.1">
    <property type="nucleotide sequence ID" value="NZ_CP124577.1"/>
</dbReference>
<reference evidence="1" key="1">
    <citation type="submission" date="2023-04" db="EMBL/GenBank/DDBJ databases">
        <title>Macrococci isolated from food, foodproducing animals, and human clinical materials.</title>
        <authorList>
            <person name="Maslanova I."/>
            <person name="Svec P."/>
            <person name="Sedlacek I."/>
            <person name="Novakova D."/>
            <person name="Keller J.E."/>
            <person name="Schwendener S."/>
            <person name="Finstrlova A."/>
            <person name="Botka T."/>
            <person name="Kovarovic V."/>
            <person name="Petras P."/>
            <person name="Perreten V."/>
            <person name="Pantucek R."/>
        </authorList>
    </citation>
    <scope>NUCLEOTIDE SEQUENCE</scope>
    <source>
        <strain evidence="1">NRL/St 21/332</strain>
    </source>
</reference>
<accession>A0AAU6RA20</accession>
<sequence length="283" mass="32657">MKVKNNSFPYPVLSNFSDDYHSSLFDLDVEVKNEFNQLYLYGTFKLENDGLNTLIDSKSANYLIHIECPQTTYRTTFVSETNTFRQPIESDKIKGKLEINGFIVASNDIEEYINDSLDEMYEGLTFKINKGNILAVSDRIDAVLFESDDDYQDMSSIINIRMSETEELMKIENESDKIIIVLPKNAYLLYAEYAKTDFKEVIITNVIFPALIYVFSLIENNKNEYDDTRWYQVLKEVLEQSGVDIEKIGNRGEPGYIIVQKLLHNPVMKSLEAIKLFSSQGDE</sequence>
<protein>
    <submittedName>
        <fullName evidence="1">Uncharacterized protein</fullName>
    </submittedName>
</protein>
<dbReference type="EMBL" id="CP124577">
    <property type="protein sequence ID" value="WZE67026.1"/>
    <property type="molecule type" value="Genomic_DNA"/>
</dbReference>
<proteinExistence type="predicted"/>